<dbReference type="SMART" id="SM00855">
    <property type="entry name" value="PGAM"/>
    <property type="match status" value="1"/>
</dbReference>
<dbReference type="RefSeq" id="WP_003456121.1">
    <property type="nucleotide sequence ID" value="NZ_AJMR01000227.1"/>
</dbReference>
<accession>A0AAD1FH46</accession>
<evidence type="ECO:0000313" key="1">
    <source>
        <dbReference type="EMBL" id="BAU75058.1"/>
    </source>
</evidence>
<sequence length="154" mass="16737">MKLWLLRHGEAEPRAATDAARELTRHGRQDVLHSAARLAGRPLGAILASPYVRAQQSAELVREALGFTGAIGIAPWATPDSDPRAAVEFLSERGEEEILLVTHNPFVSELAGLLIHGHRQEPVPMATASLAELDGELLVPGLLSLRSLHHVRHH</sequence>
<reference evidence="2" key="1">
    <citation type="submission" date="2015-05" db="EMBL/GenBank/DDBJ databases">
        <title>Draft genome sequencing of a biphenyl-degrading bacterium, Pseudomonas balearica KF707 (=NBRC110670).</title>
        <authorList>
            <person name="Kimura N."/>
            <person name="Hirose J."/>
            <person name="Watanabe T."/>
            <person name="Suenaga H."/>
            <person name="Fujihara H."/>
            <person name="Noguchi M."/>
            <person name="Hashimoto M."/>
            <person name="Shimodaira J."/>
            <person name="Tsuchikane K."/>
            <person name="Hosoyama A."/>
            <person name="Yamazoe A."/>
            <person name="Fujita N."/>
            <person name="Furukawa K."/>
        </authorList>
    </citation>
    <scope>NUCLEOTIDE SEQUENCE [LARGE SCALE GENOMIC DNA]</scope>
    <source>
        <strain evidence="2">DSM 10086 / NBRC 110670 / KF707</strain>
    </source>
</reference>
<name>A0AAD1FH46_METFU</name>
<proteinExistence type="predicted"/>
<gene>
    <name evidence="1" type="ORF">KF707C_33700</name>
</gene>
<dbReference type="Proteomes" id="UP000218554">
    <property type="component" value="Chromosome"/>
</dbReference>
<dbReference type="GO" id="GO:0005737">
    <property type="term" value="C:cytoplasm"/>
    <property type="evidence" value="ECO:0007669"/>
    <property type="project" value="InterPro"/>
</dbReference>
<dbReference type="GO" id="GO:0101006">
    <property type="term" value="F:protein histidine phosphatase activity"/>
    <property type="evidence" value="ECO:0007669"/>
    <property type="project" value="InterPro"/>
</dbReference>
<dbReference type="EMBL" id="AP014862">
    <property type="protein sequence ID" value="BAU75058.1"/>
    <property type="molecule type" value="Genomic_DNA"/>
</dbReference>
<reference evidence="1 2" key="2">
    <citation type="journal article" date="2017" name="Int. J. Syst. Evol. Microbiol.">
        <title>Pseudomonas furukawaii sp. nov., a polychlorinated biphenyl-degrading bacterium isolated from biphenyl-contaminated soil in Japan.</title>
        <authorList>
            <person name="Kimura N."/>
            <person name="Watanabe T."/>
            <person name="Suenaga H."/>
            <person name="Fujihara H."/>
            <person name="Futagami T."/>
            <person name="Goto M."/>
            <person name="Hanada S."/>
            <person name="Hirose J."/>
        </authorList>
    </citation>
    <scope>NUCLEOTIDE SEQUENCE [LARGE SCALE GENOMIC DNA]</scope>
    <source>
        <strain evidence="2">DSM 10086 / NBRC 110670 / KF707</strain>
    </source>
</reference>
<dbReference type="InterPro" id="IPR029033">
    <property type="entry name" value="His_PPase_superfam"/>
</dbReference>
<dbReference type="AlphaFoldDB" id="A0AAD1FH46"/>
<evidence type="ECO:0000313" key="2">
    <source>
        <dbReference type="Proteomes" id="UP000218554"/>
    </source>
</evidence>
<dbReference type="InterPro" id="IPR004449">
    <property type="entry name" value="SixA"/>
</dbReference>
<dbReference type="KEGG" id="pfuw:KF707C_33700"/>
<keyword evidence="2" id="KW-1185">Reference proteome</keyword>
<dbReference type="Gene3D" id="3.40.50.1240">
    <property type="entry name" value="Phosphoglycerate mutase-like"/>
    <property type="match status" value="1"/>
</dbReference>
<dbReference type="CDD" id="cd07067">
    <property type="entry name" value="HP_PGM_like"/>
    <property type="match status" value="1"/>
</dbReference>
<organism evidence="1 2">
    <name type="scientific">Metapseudomonas furukawaii</name>
    <name type="common">Pseudomonas furukawaii</name>
    <dbReference type="NCBI Taxonomy" id="1149133"/>
    <lineage>
        <taxon>Bacteria</taxon>
        <taxon>Pseudomonadati</taxon>
        <taxon>Pseudomonadota</taxon>
        <taxon>Gammaproteobacteria</taxon>
        <taxon>Pseudomonadales</taxon>
        <taxon>Pseudomonadaceae</taxon>
        <taxon>Metapseudomonas</taxon>
    </lineage>
</organism>
<protein>
    <submittedName>
        <fullName evidence="1">Phosphohistidine phosphatase SixA</fullName>
    </submittedName>
</protein>
<dbReference type="SUPFAM" id="SSF53254">
    <property type="entry name" value="Phosphoglycerate mutase-like"/>
    <property type="match status" value="1"/>
</dbReference>
<dbReference type="NCBIfam" id="TIGR00249">
    <property type="entry name" value="sixA"/>
    <property type="match status" value="1"/>
</dbReference>
<dbReference type="Pfam" id="PF00300">
    <property type="entry name" value="His_Phos_1"/>
    <property type="match status" value="1"/>
</dbReference>
<dbReference type="InterPro" id="IPR013078">
    <property type="entry name" value="His_Pase_superF_clade-1"/>
</dbReference>